<dbReference type="Pfam" id="PF03205">
    <property type="entry name" value="MobB"/>
    <property type="match status" value="1"/>
</dbReference>
<dbReference type="RefSeq" id="WP_034648439.1">
    <property type="nucleotide sequence ID" value="NZ_BCVB01000009.1"/>
</dbReference>
<dbReference type="PANTHER" id="PTHR40072">
    <property type="entry name" value="MOLYBDOPTERIN-GUANINE DINUCLEOTIDE BIOSYNTHESIS ADAPTER PROTEIN-RELATED"/>
    <property type="match status" value="1"/>
</dbReference>
<dbReference type="GO" id="GO:0006777">
    <property type="term" value="P:Mo-molybdopterin cofactor biosynthetic process"/>
    <property type="evidence" value="ECO:0007669"/>
    <property type="project" value="InterPro"/>
</dbReference>
<accession>A0A0B6AKD0</accession>
<proteinExistence type="predicted"/>
<dbReference type="KEGG" id="bmeg:BG04_2024"/>
<sequence length="175" mass="19581">MALVACCTVLQVVGFQNSGKTTLVEKLIKRAKQFNLCVGSIKHHGHGGPPDSSSELKDSHRHQQAGADVAGIEGGGILQLTADSKDWTLKKLIDFYQFFSPDVIFVEGYKKESYPKAVLIRSEEDLVLLSSLTNIICVISHVPLKKELQRAYPIFHLQEDELYLNFLLKEVGERR</sequence>
<dbReference type="AlphaFoldDB" id="A0A0B6AKD0"/>
<dbReference type="Gene3D" id="3.40.50.300">
    <property type="entry name" value="P-loop containing nucleotide triphosphate hydrolases"/>
    <property type="match status" value="1"/>
</dbReference>
<evidence type="ECO:0000313" key="3">
    <source>
        <dbReference type="Proteomes" id="UP000031829"/>
    </source>
</evidence>
<organism evidence="2 3">
    <name type="scientific">Priestia megaterium (strain ATCC 14581 / DSM 32 / CCUG 1817 / JCM 2506 / NBRC 15308 / NCIMB 9376 / NCTC 10342 / NRRL B-14308 / VKM B-512 / Ford 19)</name>
    <name type="common">Bacillus megaterium</name>
    <dbReference type="NCBI Taxonomy" id="1348623"/>
    <lineage>
        <taxon>Bacteria</taxon>
        <taxon>Bacillati</taxon>
        <taxon>Bacillota</taxon>
        <taxon>Bacilli</taxon>
        <taxon>Bacillales</taxon>
        <taxon>Bacillaceae</taxon>
        <taxon>Priestia</taxon>
    </lineage>
</organism>
<reference evidence="2 3" key="1">
    <citation type="journal article" date="2015" name="Genome Announc.">
        <title>Complete genome sequences for 35 biothreat assay-relevant bacillus species.</title>
        <authorList>
            <person name="Johnson S.L."/>
            <person name="Daligault H.E."/>
            <person name="Davenport K.W."/>
            <person name="Jaissle J."/>
            <person name="Frey K.G."/>
            <person name="Ladner J.T."/>
            <person name="Broomall S.M."/>
            <person name="Bishop-Lilly K.A."/>
            <person name="Bruce D.C."/>
            <person name="Gibbons H.S."/>
            <person name="Coyne S.R."/>
            <person name="Lo C.C."/>
            <person name="Meincke L."/>
            <person name="Munk A.C."/>
            <person name="Koroleva G.I."/>
            <person name="Rosenzweig C.N."/>
            <person name="Palacios G.F."/>
            <person name="Redden C.L."/>
            <person name="Minogue T.D."/>
            <person name="Chain P.S."/>
        </authorList>
    </citation>
    <scope>NUCLEOTIDE SEQUENCE [LARGE SCALE GENOMIC DNA]</scope>
    <source>
        <strain evidence="3">ATCC 14581 / DSM 32 / JCM 2506 / NBRC 15308 / NCIMB 9376 / NCTC 10342 / NRRL B-14308 / VKM B-512</strain>
    </source>
</reference>
<evidence type="ECO:0000313" key="2">
    <source>
        <dbReference type="EMBL" id="AJI23961.1"/>
    </source>
</evidence>
<dbReference type="NCBIfam" id="TIGR00176">
    <property type="entry name" value="mobB"/>
    <property type="match status" value="1"/>
</dbReference>
<dbReference type="SUPFAM" id="SSF52540">
    <property type="entry name" value="P-loop containing nucleoside triphosphate hydrolases"/>
    <property type="match status" value="1"/>
</dbReference>
<dbReference type="EMBL" id="CP009920">
    <property type="protein sequence ID" value="AJI23961.1"/>
    <property type="molecule type" value="Genomic_DNA"/>
</dbReference>
<dbReference type="GO" id="GO:0005525">
    <property type="term" value="F:GTP binding"/>
    <property type="evidence" value="ECO:0007669"/>
    <property type="project" value="InterPro"/>
</dbReference>
<dbReference type="Proteomes" id="UP000031829">
    <property type="component" value="Chromosome"/>
</dbReference>
<evidence type="ECO:0000259" key="1">
    <source>
        <dbReference type="Pfam" id="PF03205"/>
    </source>
</evidence>
<dbReference type="GeneID" id="93645490"/>
<feature type="domain" description="Molybdopterin-guanine dinucleotide biosynthesis protein B (MobB)" evidence="1">
    <location>
        <begin position="9"/>
        <end position="140"/>
    </location>
</feature>
<dbReference type="CDD" id="cd03116">
    <property type="entry name" value="MobB"/>
    <property type="match status" value="1"/>
</dbReference>
<gene>
    <name evidence="2" type="primary">mobB</name>
    <name evidence="2" type="ORF">BG04_2024</name>
</gene>
<dbReference type="InterPro" id="IPR004435">
    <property type="entry name" value="MobB_dom"/>
</dbReference>
<dbReference type="InterPro" id="IPR052539">
    <property type="entry name" value="MGD_biosynthesis_adapter"/>
</dbReference>
<dbReference type="InterPro" id="IPR027417">
    <property type="entry name" value="P-loop_NTPase"/>
</dbReference>
<dbReference type="PANTHER" id="PTHR40072:SF1">
    <property type="entry name" value="MOLYBDOPTERIN-GUANINE DINUCLEOTIDE BIOSYNTHESIS ADAPTER PROTEIN"/>
    <property type="match status" value="1"/>
</dbReference>
<protein>
    <submittedName>
        <fullName evidence="2">Molybdopterin-guanine dinucleotide biosynthesis protein B</fullName>
    </submittedName>
</protein>
<dbReference type="HOGENOM" id="CLU_068199_1_0_9"/>
<name>A0A0B6AKD0_PRIM2</name>